<feature type="domain" description="UPF0302" evidence="2">
    <location>
        <begin position="9"/>
        <end position="112"/>
    </location>
</feature>
<accession>A0A2G6QK82</accession>
<evidence type="ECO:0000259" key="2">
    <source>
        <dbReference type="Pfam" id="PF08864"/>
    </source>
</evidence>
<name>A0A2G6QK82_9BACI</name>
<protein>
    <submittedName>
        <fullName evidence="3">Uncharacterized protein</fullName>
    </submittedName>
</protein>
<evidence type="ECO:0000313" key="4">
    <source>
        <dbReference type="Proteomes" id="UP000228484"/>
    </source>
</evidence>
<dbReference type="AlphaFoldDB" id="A0A2G6QK82"/>
<dbReference type="Proteomes" id="UP000228484">
    <property type="component" value="Unassembled WGS sequence"/>
</dbReference>
<dbReference type="RefSeq" id="WP_099683196.1">
    <property type="nucleotide sequence ID" value="NZ_NWUW01000001.1"/>
</dbReference>
<gene>
    <name evidence="3" type="ORF">CO726_02595</name>
</gene>
<organism evidence="3 4">
    <name type="scientific">Bacillus fungorum</name>
    <dbReference type="NCBI Taxonomy" id="2039284"/>
    <lineage>
        <taxon>Bacteria</taxon>
        <taxon>Bacillati</taxon>
        <taxon>Bacillota</taxon>
        <taxon>Bacilli</taxon>
        <taxon>Bacillales</taxon>
        <taxon>Bacillaceae</taxon>
        <taxon>Bacillus</taxon>
    </lineage>
</organism>
<dbReference type="InterPro" id="IPR014963">
    <property type="entry name" value="UPF0302_N"/>
</dbReference>
<dbReference type="Pfam" id="PF08864">
    <property type="entry name" value="UPF0302"/>
    <property type="match status" value="1"/>
</dbReference>
<feature type="domain" description="IDEAL" evidence="1">
    <location>
        <begin position="140"/>
        <end position="159"/>
    </location>
</feature>
<evidence type="ECO:0000259" key="1">
    <source>
        <dbReference type="Pfam" id="PF08858"/>
    </source>
</evidence>
<proteinExistence type="predicted"/>
<keyword evidence="4" id="KW-1185">Reference proteome</keyword>
<dbReference type="InterPro" id="IPR014957">
    <property type="entry name" value="IDEAL_dom"/>
</dbReference>
<dbReference type="InterPro" id="IPR038091">
    <property type="entry name" value="UPF0302_N_sf"/>
</dbReference>
<evidence type="ECO:0000313" key="3">
    <source>
        <dbReference type="EMBL" id="PIE97211.1"/>
    </source>
</evidence>
<sequence length="161" mass="19219">MKKVPVDKKRALIDFLLRNVLSKGDEGYRLLYTFNKYDHFAERVQFVEDAKAYAYAIKVSEESLGDNEFLFFKRDEIVMSSFSAFEHFDENREDTIYIQINFTGKYSNKLYLEVVENDDCTLTPYLNEEDYVEIDRLLKYQLIDYALDTKNEEMFRELVSN</sequence>
<dbReference type="Gene3D" id="3.40.1530.30">
    <property type="entry name" value="Uncharacterised family UPF0302, N-terminal domain"/>
    <property type="match status" value="1"/>
</dbReference>
<reference evidence="3 4" key="1">
    <citation type="submission" date="2017-09" db="EMBL/GenBank/DDBJ databases">
        <title>Biocontrol bacteria screening and application from spent mushroom substrate.</title>
        <authorList>
            <person name="Sun X."/>
        </authorList>
    </citation>
    <scope>NUCLEOTIDE SEQUENCE [LARGE SCALE GENOMIC DNA]</scope>
    <source>
        <strain evidence="3 4">100374</strain>
    </source>
</reference>
<dbReference type="EMBL" id="NWUW01000001">
    <property type="protein sequence ID" value="PIE97211.1"/>
    <property type="molecule type" value="Genomic_DNA"/>
</dbReference>
<dbReference type="Pfam" id="PF08858">
    <property type="entry name" value="IDEAL"/>
    <property type="match status" value="1"/>
</dbReference>
<comment type="caution">
    <text evidence="3">The sequence shown here is derived from an EMBL/GenBank/DDBJ whole genome shotgun (WGS) entry which is preliminary data.</text>
</comment>